<dbReference type="AlphaFoldDB" id="A0A1Y2UMH1"/>
<reference evidence="1 2" key="1">
    <citation type="submission" date="2016-09" db="EMBL/GenBank/DDBJ databases">
        <title>Lactobacillus reuteri KLR3005, genome sequencing and assembly.</title>
        <authorList>
            <person name="Lee J.-Y."/>
            <person name="Kim E.B."/>
            <person name="Choi Y.-J."/>
        </authorList>
    </citation>
    <scope>NUCLEOTIDE SEQUENCE [LARGE SCALE GENOMIC DNA]</scope>
    <source>
        <strain evidence="1 2">KLR3005</strain>
    </source>
</reference>
<protein>
    <submittedName>
        <fullName evidence="1">Uncharacterized protein</fullName>
    </submittedName>
</protein>
<dbReference type="RefSeq" id="WP_086118424.1">
    <property type="nucleotide sequence ID" value="NZ_MIMU01000089.1"/>
</dbReference>
<gene>
    <name evidence="1" type="ORF">BHL82_06290</name>
</gene>
<evidence type="ECO:0000313" key="2">
    <source>
        <dbReference type="Proteomes" id="UP000194286"/>
    </source>
</evidence>
<name>A0A1Y2UMH1_LIMRT</name>
<dbReference type="Proteomes" id="UP000194286">
    <property type="component" value="Unassembled WGS sequence"/>
</dbReference>
<comment type="caution">
    <text evidence="1">The sequence shown here is derived from an EMBL/GenBank/DDBJ whole genome shotgun (WGS) entry which is preliminary data.</text>
</comment>
<accession>A0A1Y2UMH1</accession>
<evidence type="ECO:0000313" key="1">
    <source>
        <dbReference type="EMBL" id="OTA84839.1"/>
    </source>
</evidence>
<proteinExistence type="predicted"/>
<dbReference type="EMBL" id="MIMU01000089">
    <property type="protein sequence ID" value="OTA84839.1"/>
    <property type="molecule type" value="Genomic_DNA"/>
</dbReference>
<organism evidence="1 2">
    <name type="scientific">Limosilactobacillus reuteri</name>
    <name type="common">Lactobacillus reuteri</name>
    <dbReference type="NCBI Taxonomy" id="1598"/>
    <lineage>
        <taxon>Bacteria</taxon>
        <taxon>Bacillati</taxon>
        <taxon>Bacillota</taxon>
        <taxon>Bacilli</taxon>
        <taxon>Lactobacillales</taxon>
        <taxon>Lactobacillaceae</taxon>
        <taxon>Limosilactobacillus</taxon>
    </lineage>
</organism>
<sequence length="235" mass="27662">MNDPMEISYTYNLAKKVLKSLGATTSEIDVFNQDRKVTFFDTYIWCFSYSDYNQALQNYGDIALGFDTQQIQESLANQYTKPKFENMQIGDGYVFPLKVEYDLDVQKEYITSIMVEWLRAYRGLRYTETLPIANAIRLQCLKALFLLSLCFKRYKYHQEEEIRFVIEKITQDSKLQNDTVFNGYPKSVAYIKQNMLKEIVVTHKDDADKNIDALKQILNRNDFAKVKVRLTDLDY</sequence>